<evidence type="ECO:0000256" key="5">
    <source>
        <dbReference type="ARBA" id="ARBA00023136"/>
    </source>
</evidence>
<evidence type="ECO:0000256" key="3">
    <source>
        <dbReference type="ARBA" id="ARBA00022692"/>
    </source>
</evidence>
<feature type="transmembrane region" description="Helical" evidence="7">
    <location>
        <begin position="336"/>
        <end position="354"/>
    </location>
</feature>
<feature type="transmembrane region" description="Helical" evidence="7">
    <location>
        <begin position="90"/>
        <end position="108"/>
    </location>
</feature>
<feature type="transmembrane region" description="Helical" evidence="7">
    <location>
        <begin position="149"/>
        <end position="168"/>
    </location>
</feature>
<comment type="subcellular location">
    <subcellularLocation>
        <location evidence="1">Membrane</location>
        <topology evidence="1">Multi-pass membrane protein</topology>
    </subcellularLocation>
</comment>
<protein>
    <submittedName>
        <fullName evidence="9">MFS general substrate transporter</fullName>
    </submittedName>
</protein>
<dbReference type="GO" id="GO:0016020">
    <property type="term" value="C:membrane"/>
    <property type="evidence" value="ECO:0007669"/>
    <property type="project" value="UniProtKB-SubCell"/>
</dbReference>
<feature type="transmembrane region" description="Helical" evidence="7">
    <location>
        <begin position="276"/>
        <end position="300"/>
    </location>
</feature>
<evidence type="ECO:0000256" key="6">
    <source>
        <dbReference type="ARBA" id="ARBA00024338"/>
    </source>
</evidence>
<keyword evidence="10" id="KW-1185">Reference proteome</keyword>
<evidence type="ECO:0000256" key="4">
    <source>
        <dbReference type="ARBA" id="ARBA00022989"/>
    </source>
</evidence>
<dbReference type="PANTHER" id="PTHR23505">
    <property type="entry name" value="SPINSTER"/>
    <property type="match status" value="1"/>
</dbReference>
<keyword evidence="4 7" id="KW-1133">Transmembrane helix</keyword>
<dbReference type="EMBL" id="CP031035">
    <property type="protein sequence ID" value="QDZ19075.1"/>
    <property type="molecule type" value="Genomic_DNA"/>
</dbReference>
<evidence type="ECO:0000256" key="2">
    <source>
        <dbReference type="ARBA" id="ARBA00022448"/>
    </source>
</evidence>
<dbReference type="Proteomes" id="UP000316726">
    <property type="component" value="Chromosome 2"/>
</dbReference>
<dbReference type="SUPFAM" id="SSF103473">
    <property type="entry name" value="MFS general substrate transporter"/>
    <property type="match status" value="1"/>
</dbReference>
<dbReference type="InterPro" id="IPR011701">
    <property type="entry name" value="MFS"/>
</dbReference>
<dbReference type="InterPro" id="IPR044770">
    <property type="entry name" value="MFS_spinster-like"/>
</dbReference>
<feature type="transmembrane region" description="Helical" evidence="7">
    <location>
        <begin position="180"/>
        <end position="203"/>
    </location>
</feature>
<accession>A0A5B8MHE9</accession>
<evidence type="ECO:0000313" key="10">
    <source>
        <dbReference type="Proteomes" id="UP000316726"/>
    </source>
</evidence>
<comment type="similarity">
    <text evidence="6">Belongs to the major facilitator superfamily. Spinster (TC 2.A.1.49) family.</text>
</comment>
<dbReference type="Pfam" id="PF07690">
    <property type="entry name" value="MFS_1"/>
    <property type="match status" value="1"/>
</dbReference>
<dbReference type="PROSITE" id="PS50850">
    <property type="entry name" value="MFS"/>
    <property type="match status" value="1"/>
</dbReference>
<keyword evidence="3 7" id="KW-0812">Transmembrane</keyword>
<evidence type="ECO:0000256" key="1">
    <source>
        <dbReference type="ARBA" id="ARBA00004141"/>
    </source>
</evidence>
<keyword evidence="5 7" id="KW-0472">Membrane</keyword>
<feature type="transmembrane region" description="Helical" evidence="7">
    <location>
        <begin position="114"/>
        <end position="137"/>
    </location>
</feature>
<feature type="transmembrane region" description="Helical" evidence="7">
    <location>
        <begin position="425"/>
        <end position="448"/>
    </location>
</feature>
<feature type="transmembrane region" description="Helical" evidence="7">
    <location>
        <begin position="306"/>
        <end position="324"/>
    </location>
</feature>
<dbReference type="InterPro" id="IPR020846">
    <property type="entry name" value="MFS_dom"/>
</dbReference>
<reference evidence="9 10" key="1">
    <citation type="submission" date="2018-07" db="EMBL/GenBank/DDBJ databases">
        <title>The complete nuclear genome of the prasinophyte Chloropicon primus (CCMP1205).</title>
        <authorList>
            <person name="Pombert J.-F."/>
            <person name="Otis C."/>
            <person name="Turmel M."/>
            <person name="Lemieux C."/>
        </authorList>
    </citation>
    <scope>NUCLEOTIDE SEQUENCE [LARGE SCALE GENOMIC DNA]</scope>
    <source>
        <strain evidence="9 10">CCMP1205</strain>
    </source>
</reference>
<dbReference type="OrthoDB" id="440755at2759"/>
<dbReference type="STRING" id="1764295.A0A5B8MHE9"/>
<gene>
    <name evidence="9" type="ORF">A3770_02p15930</name>
</gene>
<proteinExistence type="inferred from homology"/>
<feature type="domain" description="Major facilitator superfamily (MFS) profile" evidence="8">
    <location>
        <begin position="24"/>
        <end position="436"/>
    </location>
</feature>
<name>A0A5B8MHE9_9CHLO</name>
<dbReference type="GO" id="GO:0022857">
    <property type="term" value="F:transmembrane transporter activity"/>
    <property type="evidence" value="ECO:0007669"/>
    <property type="project" value="InterPro"/>
</dbReference>
<dbReference type="Gene3D" id="1.20.1250.20">
    <property type="entry name" value="MFS general substrate transporter like domains"/>
    <property type="match status" value="1"/>
</dbReference>
<evidence type="ECO:0000256" key="7">
    <source>
        <dbReference type="SAM" id="Phobius"/>
    </source>
</evidence>
<evidence type="ECO:0000259" key="8">
    <source>
        <dbReference type="PROSITE" id="PS50850"/>
    </source>
</evidence>
<dbReference type="PANTHER" id="PTHR23505:SF52">
    <property type="entry name" value="MAJOR FACILITATOR SUPERFAMILY PROTEIN"/>
    <property type="match status" value="1"/>
</dbReference>
<sequence length="466" mass="50100">MGEGAPARRSASSKGVEGRRRVVTTALVSLATFAEVADEQITPSLFMHIGATFGLSPSQLGLLTLSRALVQAFTSPFAGYLSTFVPRMNIIGGGCILWGICTFVVGSATSFEMALVFSAINGCGLAVVIPSVQSVLADYYPAEVRGASFGFMGFVSALGGVLGGIYATNLGGKVIMGRSGWRFVFHSTGIVSILLGFLVMIFGHDPSVEKRPSPQGTRGRLKEYFRTIWHVMSISSFRIIIAQGIFGTVPWNALSYMTLWFQLLGFSDWQSSLMRAVFAMGQSCGNLLGGILGDIASQLFPDSGRVLIAQTSVASGLPLSILLLRGLPQSNAIDLVPWYTLALAVMGLSVSWSASACNAPVFADIVPPEMRTAIYAFDRSFEGSIGAFGTPIVGYIAQHGFGMTLRDAYSHHGKSLKDAKALSDALLVMLLYPWSVCLFFYFLLHIYYKRDKLKAKAFHGYSALSD</sequence>
<dbReference type="InterPro" id="IPR036259">
    <property type="entry name" value="MFS_trans_sf"/>
</dbReference>
<keyword evidence="2" id="KW-0813">Transport</keyword>
<evidence type="ECO:0000313" key="9">
    <source>
        <dbReference type="EMBL" id="QDZ19075.1"/>
    </source>
</evidence>
<organism evidence="9 10">
    <name type="scientific">Chloropicon primus</name>
    <dbReference type="NCBI Taxonomy" id="1764295"/>
    <lineage>
        <taxon>Eukaryota</taxon>
        <taxon>Viridiplantae</taxon>
        <taxon>Chlorophyta</taxon>
        <taxon>Chloropicophyceae</taxon>
        <taxon>Chloropicales</taxon>
        <taxon>Chloropicaceae</taxon>
        <taxon>Chloropicon</taxon>
    </lineage>
</organism>
<dbReference type="AlphaFoldDB" id="A0A5B8MHE9"/>